<name>A0ABM6YU26_9VIBR</name>
<evidence type="ECO:0000256" key="2">
    <source>
        <dbReference type="ARBA" id="ARBA00012528"/>
    </source>
</evidence>
<evidence type="ECO:0000256" key="7">
    <source>
        <dbReference type="SAM" id="Phobius"/>
    </source>
</evidence>
<dbReference type="PROSITE" id="PS50887">
    <property type="entry name" value="GGDEF"/>
    <property type="match status" value="1"/>
</dbReference>
<dbReference type="PANTHER" id="PTHR45138:SF9">
    <property type="entry name" value="DIGUANYLATE CYCLASE DGCM-RELATED"/>
    <property type="match status" value="1"/>
</dbReference>
<dbReference type="InterPro" id="IPR000160">
    <property type="entry name" value="GGDEF_dom"/>
</dbReference>
<dbReference type="Pfam" id="PF03924">
    <property type="entry name" value="CHASE"/>
    <property type="match status" value="1"/>
</dbReference>
<accession>A0ABM6YU26</accession>
<dbReference type="EMBL" id="CP032093">
    <property type="protein sequence ID" value="AXY01180.1"/>
    <property type="molecule type" value="Genomic_DNA"/>
</dbReference>
<dbReference type="Proteomes" id="UP000262832">
    <property type="component" value="Chromosome I"/>
</dbReference>
<keyword evidence="4 7" id="KW-1133">Transmembrane helix</keyword>
<reference evidence="10 11" key="1">
    <citation type="submission" date="2018-08" db="EMBL/GenBank/DDBJ databases">
        <title>Genomic taxonomy of the Vibrionaceae family.</title>
        <authorList>
            <person name="Gomez-Gil B."/>
            <person name="Tanaka M."/>
            <person name="Sawabe T."/>
            <person name="Enciso-Ibarra K."/>
        </authorList>
    </citation>
    <scope>NUCLEOTIDE SEQUENCE [LARGE SCALE GENOMIC DNA]</scope>
    <source>
        <strain evidence="10 11">CAIM 1831</strain>
    </source>
</reference>
<dbReference type="SUPFAM" id="SSF55073">
    <property type="entry name" value="Nucleotide cyclase"/>
    <property type="match status" value="1"/>
</dbReference>
<dbReference type="EC" id="2.7.7.65" evidence="2"/>
<evidence type="ECO:0000256" key="1">
    <source>
        <dbReference type="ARBA" id="ARBA00004370"/>
    </source>
</evidence>
<dbReference type="Pfam" id="PF00990">
    <property type="entry name" value="GGDEF"/>
    <property type="match status" value="1"/>
</dbReference>
<dbReference type="NCBIfam" id="TIGR00254">
    <property type="entry name" value="GGDEF"/>
    <property type="match status" value="1"/>
</dbReference>
<dbReference type="InterPro" id="IPR006189">
    <property type="entry name" value="CHASE_dom"/>
</dbReference>
<evidence type="ECO:0000256" key="4">
    <source>
        <dbReference type="ARBA" id="ARBA00022989"/>
    </source>
</evidence>
<comment type="catalytic activity">
    <reaction evidence="6">
        <text>2 GTP = 3',3'-c-di-GMP + 2 diphosphate</text>
        <dbReference type="Rhea" id="RHEA:24898"/>
        <dbReference type="ChEBI" id="CHEBI:33019"/>
        <dbReference type="ChEBI" id="CHEBI:37565"/>
        <dbReference type="ChEBI" id="CHEBI:58805"/>
        <dbReference type="EC" id="2.7.7.65"/>
    </reaction>
</comment>
<feature type="transmembrane region" description="Helical" evidence="7">
    <location>
        <begin position="14"/>
        <end position="36"/>
    </location>
</feature>
<feature type="domain" description="GGDEF" evidence="9">
    <location>
        <begin position="383"/>
        <end position="512"/>
    </location>
</feature>
<sequence length="512" mass="58314">MTYSTAQQSIFKRYSYSIAAFIAVMCVTASMVGIAYKIQQRYTMTIFETLADRQAESLKLAVENDLEFIGSGANFLHSVDPSSWAHFSRYAEHVVNGSRSLIGLQWMQRVEPNQLEQYLANTRKNIPGFQIYTVPKNGSKTFGYQLTDGLPAFIATDVYPRTKENLAILGFYSSRLRFDLILDDMLTFNRPNISDKVRLIQDGFEPSIHKSGLLIYHPVFSFDNQELYGVVIGVVRSTVYFEGLVTQTATELDMSIKVEDLGFDANDDPILFQSENWNEVTGKVISRTVQLPNRDWRVDFKLSGTVTAWEKSILYGIGAVGFLIACLISYTVNLQSREKERLAVMLDIKTVELKRMAELDSLTQLYNRRVFNDNLFHYINSGLDFTLVSFDVDRFKFVNDKFGHLAGDEALLHVTKLVNANLGPWDRFYRTGGDEFCILSRITDKNELAAYLEKSAGWYQTLHLNTRNRLFCSLSIGAIVHKDEDPETLFHKVDLQLYKSKENGRNSVSIGD</sequence>
<evidence type="ECO:0000256" key="5">
    <source>
        <dbReference type="ARBA" id="ARBA00023136"/>
    </source>
</evidence>
<dbReference type="PROSITE" id="PS50839">
    <property type="entry name" value="CHASE"/>
    <property type="match status" value="1"/>
</dbReference>
<dbReference type="CDD" id="cd01949">
    <property type="entry name" value="GGDEF"/>
    <property type="match status" value="1"/>
</dbReference>
<dbReference type="InterPro" id="IPR050469">
    <property type="entry name" value="Diguanylate_Cyclase"/>
</dbReference>
<evidence type="ECO:0000259" key="8">
    <source>
        <dbReference type="PROSITE" id="PS50839"/>
    </source>
</evidence>
<feature type="transmembrane region" description="Helical" evidence="7">
    <location>
        <begin position="313"/>
        <end position="332"/>
    </location>
</feature>
<keyword evidence="3 7" id="KW-0812">Transmembrane</keyword>
<proteinExistence type="predicted"/>
<dbReference type="InterPro" id="IPR029787">
    <property type="entry name" value="Nucleotide_cyclase"/>
</dbReference>
<dbReference type="InterPro" id="IPR042240">
    <property type="entry name" value="CHASE_sf"/>
</dbReference>
<dbReference type="SMART" id="SM00267">
    <property type="entry name" value="GGDEF"/>
    <property type="match status" value="1"/>
</dbReference>
<feature type="domain" description="CHASE" evidence="8">
    <location>
        <begin position="158"/>
        <end position="299"/>
    </location>
</feature>
<dbReference type="SMART" id="SM01079">
    <property type="entry name" value="CHASE"/>
    <property type="match status" value="1"/>
</dbReference>
<dbReference type="Gene3D" id="3.30.450.350">
    <property type="entry name" value="CHASE domain"/>
    <property type="match status" value="1"/>
</dbReference>
<gene>
    <name evidence="10" type="ORF">D1115_08150</name>
</gene>
<evidence type="ECO:0000259" key="9">
    <source>
        <dbReference type="PROSITE" id="PS50887"/>
    </source>
</evidence>
<dbReference type="Gene3D" id="3.30.70.270">
    <property type="match status" value="1"/>
</dbReference>
<dbReference type="RefSeq" id="WP_128811009.1">
    <property type="nucleotide sequence ID" value="NZ_CP032093.1"/>
</dbReference>
<evidence type="ECO:0000256" key="6">
    <source>
        <dbReference type="ARBA" id="ARBA00034247"/>
    </source>
</evidence>
<protein>
    <recommendedName>
        <fullName evidence="2">diguanylate cyclase</fullName>
        <ecNumber evidence="2">2.7.7.65</ecNumber>
    </recommendedName>
</protein>
<organism evidence="10 11">
    <name type="scientific">Vibrio alfacsensis</name>
    <dbReference type="NCBI Taxonomy" id="1074311"/>
    <lineage>
        <taxon>Bacteria</taxon>
        <taxon>Pseudomonadati</taxon>
        <taxon>Pseudomonadota</taxon>
        <taxon>Gammaproteobacteria</taxon>
        <taxon>Vibrionales</taxon>
        <taxon>Vibrionaceae</taxon>
        <taxon>Vibrio</taxon>
    </lineage>
</organism>
<comment type="subcellular location">
    <subcellularLocation>
        <location evidence="1">Membrane</location>
    </subcellularLocation>
</comment>
<evidence type="ECO:0000256" key="3">
    <source>
        <dbReference type="ARBA" id="ARBA00022692"/>
    </source>
</evidence>
<keyword evidence="11" id="KW-1185">Reference proteome</keyword>
<evidence type="ECO:0000313" key="10">
    <source>
        <dbReference type="EMBL" id="AXY01180.1"/>
    </source>
</evidence>
<dbReference type="InterPro" id="IPR043128">
    <property type="entry name" value="Rev_trsase/Diguanyl_cyclase"/>
</dbReference>
<keyword evidence="5 7" id="KW-0472">Membrane</keyword>
<dbReference type="PANTHER" id="PTHR45138">
    <property type="entry name" value="REGULATORY COMPONENTS OF SENSORY TRANSDUCTION SYSTEM"/>
    <property type="match status" value="1"/>
</dbReference>
<evidence type="ECO:0000313" key="11">
    <source>
        <dbReference type="Proteomes" id="UP000262832"/>
    </source>
</evidence>